<feature type="transmembrane region" description="Helical" evidence="4">
    <location>
        <begin position="330"/>
        <end position="348"/>
    </location>
</feature>
<feature type="transmembrane region" description="Helical" evidence="4">
    <location>
        <begin position="78"/>
        <end position="101"/>
    </location>
</feature>
<dbReference type="SUPFAM" id="SSF103473">
    <property type="entry name" value="MFS general substrate transporter"/>
    <property type="match status" value="1"/>
</dbReference>
<dbReference type="Gene3D" id="1.20.1250.20">
    <property type="entry name" value="MFS general substrate transporter like domains"/>
    <property type="match status" value="2"/>
</dbReference>
<feature type="region of interest" description="Disordered" evidence="3">
    <location>
        <begin position="1"/>
        <end position="31"/>
    </location>
</feature>
<keyword evidence="6" id="KW-1185">Reference proteome</keyword>
<sequence>MPFSTEQQHDESSSDKIEQQDDTIRENPRRHVPPDGGYGWVCMVAVCLINAHSWGIISVIFLSYYLAHDVYPNTGPLVYAFTGGLSIACGLLVAPLVTFLIQVAGTRFVLNVGIFFETISLIGASFAVEQWHMILSQGVCFGIGMGFLFVGSVGIVPQWFHKYRGIAMGVSSVGTGLGGLIYSLAVGVMIPRLGLAWSFRILAIITFVVNGIAGNLLKDHNQAIGGHTAAFHLPFFRRPQFILFLGWAICSVITFVALLFTVSDYALSIGLSSHQASIVSAVLNLGQTVGRPCVGLCSDRYGRLNIAALSTFLCGLFCLVIWVFVNNMGVLCLFVLLAGANSCTYFATVSPVLAEIVGLKGLLSALSINWLFLVGPTLCAEPIALVLRNQGFGNGYLRVQLLTGFLYIGAAACLWIARAWKVCQVRHFGRNSEIGTVTEQKGLWDLAGITRGTVCVKRV</sequence>
<feature type="transmembrane region" description="Helical" evidence="4">
    <location>
        <begin position="306"/>
        <end position="325"/>
    </location>
</feature>
<feature type="transmembrane region" description="Helical" evidence="4">
    <location>
        <begin position="399"/>
        <end position="420"/>
    </location>
</feature>
<evidence type="ECO:0000256" key="2">
    <source>
        <dbReference type="ARBA" id="ARBA00006727"/>
    </source>
</evidence>
<dbReference type="RefSeq" id="XP_040693636.1">
    <property type="nucleotide sequence ID" value="XM_040827668.1"/>
</dbReference>
<dbReference type="Pfam" id="PF07690">
    <property type="entry name" value="MFS_1"/>
    <property type="match status" value="1"/>
</dbReference>
<feature type="transmembrane region" description="Helical" evidence="4">
    <location>
        <begin position="38"/>
        <end position="66"/>
    </location>
</feature>
<keyword evidence="4" id="KW-0812">Transmembrane</keyword>
<dbReference type="OrthoDB" id="6499973at2759"/>
<organism evidence="5 6">
    <name type="scientific">Aspergillus wentii DTO 134E9</name>
    <dbReference type="NCBI Taxonomy" id="1073089"/>
    <lineage>
        <taxon>Eukaryota</taxon>
        <taxon>Fungi</taxon>
        <taxon>Dikarya</taxon>
        <taxon>Ascomycota</taxon>
        <taxon>Pezizomycotina</taxon>
        <taxon>Eurotiomycetes</taxon>
        <taxon>Eurotiomycetidae</taxon>
        <taxon>Eurotiales</taxon>
        <taxon>Aspergillaceae</taxon>
        <taxon>Aspergillus</taxon>
        <taxon>Aspergillus subgen. Cremei</taxon>
    </lineage>
</organism>
<evidence type="ECO:0008006" key="7">
    <source>
        <dbReference type="Google" id="ProtNLM"/>
    </source>
</evidence>
<keyword evidence="4" id="KW-0472">Membrane</keyword>
<dbReference type="Proteomes" id="UP000184383">
    <property type="component" value="Unassembled WGS sequence"/>
</dbReference>
<evidence type="ECO:0000256" key="1">
    <source>
        <dbReference type="ARBA" id="ARBA00004141"/>
    </source>
</evidence>
<evidence type="ECO:0000313" key="6">
    <source>
        <dbReference type="Proteomes" id="UP000184383"/>
    </source>
</evidence>
<evidence type="ECO:0000256" key="3">
    <source>
        <dbReference type="SAM" id="MobiDB-lite"/>
    </source>
</evidence>
<dbReference type="VEuPathDB" id="FungiDB:ASPWEDRAFT_104653"/>
<evidence type="ECO:0000313" key="5">
    <source>
        <dbReference type="EMBL" id="OJJ39960.1"/>
    </source>
</evidence>
<feature type="transmembrane region" description="Helical" evidence="4">
    <location>
        <begin position="134"/>
        <end position="156"/>
    </location>
</feature>
<comment type="subcellular location">
    <subcellularLocation>
        <location evidence="1">Membrane</location>
        <topology evidence="1">Multi-pass membrane protein</topology>
    </subcellularLocation>
</comment>
<dbReference type="AlphaFoldDB" id="A0A1L9RYC0"/>
<comment type="similarity">
    <text evidence="2">Belongs to the major facilitator superfamily. Monocarboxylate porter (TC 2.A.1.13) family.</text>
</comment>
<accession>A0A1L9RYC0</accession>
<dbReference type="GO" id="GO:0022857">
    <property type="term" value="F:transmembrane transporter activity"/>
    <property type="evidence" value="ECO:0007669"/>
    <property type="project" value="InterPro"/>
</dbReference>
<feature type="transmembrane region" description="Helical" evidence="4">
    <location>
        <begin position="196"/>
        <end position="217"/>
    </location>
</feature>
<dbReference type="GO" id="GO:0016020">
    <property type="term" value="C:membrane"/>
    <property type="evidence" value="ECO:0007669"/>
    <property type="project" value="UniProtKB-SubCell"/>
</dbReference>
<dbReference type="InterPro" id="IPR011701">
    <property type="entry name" value="MFS"/>
</dbReference>
<dbReference type="InterPro" id="IPR036259">
    <property type="entry name" value="MFS_trans_sf"/>
</dbReference>
<feature type="transmembrane region" description="Helical" evidence="4">
    <location>
        <begin position="241"/>
        <end position="262"/>
    </location>
</feature>
<feature type="transmembrane region" description="Helical" evidence="4">
    <location>
        <begin position="108"/>
        <end position="128"/>
    </location>
</feature>
<feature type="compositionally biased region" description="Basic and acidic residues" evidence="3">
    <location>
        <begin position="7"/>
        <end position="31"/>
    </location>
</feature>
<dbReference type="GeneID" id="63743516"/>
<keyword evidence="4" id="KW-1133">Transmembrane helix</keyword>
<proteinExistence type="inferred from homology"/>
<dbReference type="EMBL" id="KV878210">
    <property type="protein sequence ID" value="OJJ39960.1"/>
    <property type="molecule type" value="Genomic_DNA"/>
</dbReference>
<dbReference type="PANTHER" id="PTHR11360:SF315">
    <property type="entry name" value="TRANSPORTER MCH2-RELATED"/>
    <property type="match status" value="1"/>
</dbReference>
<name>A0A1L9RYC0_ASPWE</name>
<dbReference type="InterPro" id="IPR050327">
    <property type="entry name" value="Proton-linked_MCT"/>
</dbReference>
<dbReference type="PANTHER" id="PTHR11360">
    <property type="entry name" value="MONOCARBOXYLATE TRANSPORTER"/>
    <property type="match status" value="1"/>
</dbReference>
<gene>
    <name evidence="5" type="ORF">ASPWEDRAFT_104653</name>
</gene>
<reference evidence="6" key="1">
    <citation type="journal article" date="2017" name="Genome Biol.">
        <title>Comparative genomics reveals high biological diversity and specific adaptations in the industrially and medically important fungal genus Aspergillus.</title>
        <authorList>
            <person name="de Vries R.P."/>
            <person name="Riley R."/>
            <person name="Wiebenga A."/>
            <person name="Aguilar-Osorio G."/>
            <person name="Amillis S."/>
            <person name="Uchima C.A."/>
            <person name="Anderluh G."/>
            <person name="Asadollahi M."/>
            <person name="Askin M."/>
            <person name="Barry K."/>
            <person name="Battaglia E."/>
            <person name="Bayram O."/>
            <person name="Benocci T."/>
            <person name="Braus-Stromeyer S.A."/>
            <person name="Caldana C."/>
            <person name="Canovas D."/>
            <person name="Cerqueira G.C."/>
            <person name="Chen F."/>
            <person name="Chen W."/>
            <person name="Choi C."/>
            <person name="Clum A."/>
            <person name="Dos Santos R.A."/>
            <person name="Damasio A.R."/>
            <person name="Diallinas G."/>
            <person name="Emri T."/>
            <person name="Fekete E."/>
            <person name="Flipphi M."/>
            <person name="Freyberg S."/>
            <person name="Gallo A."/>
            <person name="Gournas C."/>
            <person name="Habgood R."/>
            <person name="Hainaut M."/>
            <person name="Harispe M.L."/>
            <person name="Henrissat B."/>
            <person name="Hilden K.S."/>
            <person name="Hope R."/>
            <person name="Hossain A."/>
            <person name="Karabika E."/>
            <person name="Karaffa L."/>
            <person name="Karanyi Z."/>
            <person name="Krasevec N."/>
            <person name="Kuo A."/>
            <person name="Kusch H."/>
            <person name="LaButti K."/>
            <person name="Lagendijk E.L."/>
            <person name="Lapidus A."/>
            <person name="Levasseur A."/>
            <person name="Lindquist E."/>
            <person name="Lipzen A."/>
            <person name="Logrieco A.F."/>
            <person name="MacCabe A."/>
            <person name="Maekelae M.R."/>
            <person name="Malavazi I."/>
            <person name="Melin P."/>
            <person name="Meyer V."/>
            <person name="Mielnichuk N."/>
            <person name="Miskei M."/>
            <person name="Molnar A.P."/>
            <person name="Mule G."/>
            <person name="Ngan C.Y."/>
            <person name="Orejas M."/>
            <person name="Orosz E."/>
            <person name="Ouedraogo J.P."/>
            <person name="Overkamp K.M."/>
            <person name="Park H.-S."/>
            <person name="Perrone G."/>
            <person name="Piumi F."/>
            <person name="Punt P.J."/>
            <person name="Ram A.F."/>
            <person name="Ramon A."/>
            <person name="Rauscher S."/>
            <person name="Record E."/>
            <person name="Riano-Pachon D.M."/>
            <person name="Robert V."/>
            <person name="Roehrig J."/>
            <person name="Ruller R."/>
            <person name="Salamov A."/>
            <person name="Salih N.S."/>
            <person name="Samson R.A."/>
            <person name="Sandor E."/>
            <person name="Sanguinetti M."/>
            <person name="Schuetze T."/>
            <person name="Sepcic K."/>
            <person name="Shelest E."/>
            <person name="Sherlock G."/>
            <person name="Sophianopoulou V."/>
            <person name="Squina F.M."/>
            <person name="Sun H."/>
            <person name="Susca A."/>
            <person name="Todd R.B."/>
            <person name="Tsang A."/>
            <person name="Unkles S.E."/>
            <person name="van de Wiele N."/>
            <person name="van Rossen-Uffink D."/>
            <person name="Oliveira J.V."/>
            <person name="Vesth T.C."/>
            <person name="Visser J."/>
            <person name="Yu J.-H."/>
            <person name="Zhou M."/>
            <person name="Andersen M.R."/>
            <person name="Archer D.B."/>
            <person name="Baker S.E."/>
            <person name="Benoit I."/>
            <person name="Brakhage A.A."/>
            <person name="Braus G.H."/>
            <person name="Fischer R."/>
            <person name="Frisvad J.C."/>
            <person name="Goldman G.H."/>
            <person name="Houbraken J."/>
            <person name="Oakley B."/>
            <person name="Pocsi I."/>
            <person name="Scazzocchio C."/>
            <person name="Seiboth B."/>
            <person name="vanKuyk P.A."/>
            <person name="Wortman J."/>
            <person name="Dyer P.S."/>
            <person name="Grigoriev I.V."/>
        </authorList>
    </citation>
    <scope>NUCLEOTIDE SEQUENCE [LARGE SCALE GENOMIC DNA]</scope>
    <source>
        <strain evidence="6">DTO 134E9</strain>
    </source>
</reference>
<protein>
    <recommendedName>
        <fullName evidence="7">Major facilitator superfamily (MFS) profile domain-containing protein</fullName>
    </recommendedName>
</protein>
<feature type="transmembrane region" description="Helical" evidence="4">
    <location>
        <begin position="168"/>
        <end position="190"/>
    </location>
</feature>
<evidence type="ECO:0000256" key="4">
    <source>
        <dbReference type="SAM" id="Phobius"/>
    </source>
</evidence>